<evidence type="ECO:0000313" key="4">
    <source>
        <dbReference type="Proteomes" id="UP000683360"/>
    </source>
</evidence>
<dbReference type="CDD" id="cd00037">
    <property type="entry name" value="CLECT"/>
    <property type="match status" value="1"/>
</dbReference>
<feature type="region of interest" description="Disordered" evidence="2">
    <location>
        <begin position="450"/>
        <end position="482"/>
    </location>
</feature>
<name>A0A8S3TCE0_MYTED</name>
<evidence type="ECO:0008006" key="5">
    <source>
        <dbReference type="Google" id="ProtNLM"/>
    </source>
</evidence>
<evidence type="ECO:0000256" key="2">
    <source>
        <dbReference type="SAM" id="MobiDB-lite"/>
    </source>
</evidence>
<dbReference type="SUPFAM" id="SSF56436">
    <property type="entry name" value="C-type lectin-like"/>
    <property type="match status" value="1"/>
</dbReference>
<evidence type="ECO:0000256" key="1">
    <source>
        <dbReference type="ARBA" id="ARBA00023157"/>
    </source>
</evidence>
<dbReference type="InterPro" id="IPR016186">
    <property type="entry name" value="C-type_lectin-like/link_sf"/>
</dbReference>
<feature type="compositionally biased region" description="Basic and acidic residues" evidence="2">
    <location>
        <begin position="458"/>
        <end position="468"/>
    </location>
</feature>
<dbReference type="Gene3D" id="2.10.70.10">
    <property type="entry name" value="Complement Module, domain 1"/>
    <property type="match status" value="1"/>
</dbReference>
<keyword evidence="1" id="KW-1015">Disulfide bond</keyword>
<dbReference type="Proteomes" id="UP000683360">
    <property type="component" value="Unassembled WGS sequence"/>
</dbReference>
<sequence length="565" mass="62823">MRFFLLFFTYAVFTGSYVFPWGVYNGHELIKLSQQHGWDAGYSACNDNFSIMASPLDTTEIEAVIQLTLETSPIATPEISFWTGFKRDPSLSDEWIGNLYHASNVSINWKSGYTGMETGDCLAMEVMPFSITFYPEICTTLLHVMCHKFQVTYPVEEQTVMLLNPPHIYGEINNTTADDCTRLCAVDLSCTGYSHDAGICYIYNEASFVNGSAPKISTPFPTVSLTDTNGPSTQWTFTQGYFTQCTPTCGIVDCLCNDTFCEFDSCSLPGGVSNCTFTNCSDISVCLPFDNTTCTLNGTNMYINCTVCDATTSQLPTEFTTQHTTEITSFPTTVITTEVTVTAYTYFTINGCVVPYVPNEGSLKDLSNTTYNSTCGMKCSQDYEPILQENDTMVCGYDRRWSLAPACVTYGNISSFTYHAYEIENISYYEPLTTDLSFMDSFSSSVSPLITSSPNDKSTTKNHSDINKTKNSSKDITPPPYNISNKRNLRIMTVNCRSIKDKTSEFKTTIQYIKPDIITGTESWLKEVKPGKNPTKDAIKSAEVFPDNCTSYRNDRGTLGEGSSY</sequence>
<evidence type="ECO:0000313" key="3">
    <source>
        <dbReference type="EMBL" id="CAG2231163.1"/>
    </source>
</evidence>
<comment type="caution">
    <text evidence="3">The sequence shown here is derived from an EMBL/GenBank/DDBJ whole genome shotgun (WGS) entry which is preliminary data.</text>
</comment>
<dbReference type="InterPro" id="IPR016187">
    <property type="entry name" value="CTDL_fold"/>
</dbReference>
<dbReference type="InterPro" id="IPR035976">
    <property type="entry name" value="Sushi/SCR/CCP_sf"/>
</dbReference>
<dbReference type="AlphaFoldDB" id="A0A8S3TCE0"/>
<organism evidence="3 4">
    <name type="scientific">Mytilus edulis</name>
    <name type="common">Blue mussel</name>
    <dbReference type="NCBI Taxonomy" id="6550"/>
    <lineage>
        <taxon>Eukaryota</taxon>
        <taxon>Metazoa</taxon>
        <taxon>Spiralia</taxon>
        <taxon>Lophotrochozoa</taxon>
        <taxon>Mollusca</taxon>
        <taxon>Bivalvia</taxon>
        <taxon>Autobranchia</taxon>
        <taxon>Pteriomorphia</taxon>
        <taxon>Mytilida</taxon>
        <taxon>Mytiloidea</taxon>
        <taxon>Mytilidae</taxon>
        <taxon>Mytilinae</taxon>
        <taxon>Mytilus</taxon>
    </lineage>
</organism>
<dbReference type="Gene3D" id="3.10.100.10">
    <property type="entry name" value="Mannose-Binding Protein A, subunit A"/>
    <property type="match status" value="1"/>
</dbReference>
<reference evidence="3" key="1">
    <citation type="submission" date="2021-03" db="EMBL/GenBank/DDBJ databases">
        <authorList>
            <person name="Bekaert M."/>
        </authorList>
    </citation>
    <scope>NUCLEOTIDE SEQUENCE</scope>
</reference>
<protein>
    <recommendedName>
        <fullName evidence="5">C-type lectin domain-containing protein</fullName>
    </recommendedName>
</protein>
<dbReference type="SUPFAM" id="SSF57535">
    <property type="entry name" value="Complement control module/SCR domain"/>
    <property type="match status" value="1"/>
</dbReference>
<proteinExistence type="predicted"/>
<keyword evidence="4" id="KW-1185">Reference proteome</keyword>
<gene>
    <name evidence="3" type="ORF">MEDL_43969</name>
</gene>
<accession>A0A8S3TCE0</accession>
<dbReference type="EMBL" id="CAJPWZ010002131">
    <property type="protein sequence ID" value="CAG2231163.1"/>
    <property type="molecule type" value="Genomic_DNA"/>
</dbReference>